<dbReference type="InterPro" id="IPR001650">
    <property type="entry name" value="Helicase_C-like"/>
</dbReference>
<dbReference type="NCBIfam" id="NF008165">
    <property type="entry name" value="PRK10917.1-3"/>
    <property type="match status" value="1"/>
</dbReference>
<dbReference type="InterPro" id="IPR047112">
    <property type="entry name" value="RecG/Mfd"/>
</dbReference>
<comment type="catalytic activity">
    <reaction evidence="11 13">
        <text>Couples ATP hydrolysis with the unwinding of duplex DNA by translocating in the 3'-5' direction.</text>
        <dbReference type="EC" id="5.6.2.4"/>
    </reaction>
</comment>
<evidence type="ECO:0000256" key="13">
    <source>
        <dbReference type="RuleBase" id="RU363016"/>
    </source>
</evidence>
<dbReference type="PROSITE" id="PS51192">
    <property type="entry name" value="HELICASE_ATP_BIND_1"/>
    <property type="match status" value="1"/>
</dbReference>
<evidence type="ECO:0000256" key="8">
    <source>
        <dbReference type="ARBA" id="ARBA00023172"/>
    </source>
</evidence>
<evidence type="ECO:0000256" key="1">
    <source>
        <dbReference type="ARBA" id="ARBA00007504"/>
    </source>
</evidence>
<keyword evidence="3 13" id="KW-0227">DNA damage</keyword>
<evidence type="ECO:0000256" key="2">
    <source>
        <dbReference type="ARBA" id="ARBA00022741"/>
    </source>
</evidence>
<evidence type="ECO:0000256" key="12">
    <source>
        <dbReference type="ARBA" id="ARBA00048988"/>
    </source>
</evidence>
<dbReference type="InterPro" id="IPR027417">
    <property type="entry name" value="P-loop_NTPase"/>
</dbReference>
<evidence type="ECO:0000256" key="10">
    <source>
        <dbReference type="ARBA" id="ARBA00023235"/>
    </source>
</evidence>
<dbReference type="Pfam" id="PF19833">
    <property type="entry name" value="RecG_dom3_C"/>
    <property type="match status" value="1"/>
</dbReference>
<evidence type="ECO:0000256" key="6">
    <source>
        <dbReference type="ARBA" id="ARBA00022840"/>
    </source>
</evidence>
<keyword evidence="8 13" id="KW-0233">DNA recombination</keyword>
<dbReference type="RefSeq" id="WP_114983384.1">
    <property type="nucleotide sequence ID" value="NZ_CP027806.1"/>
</dbReference>
<dbReference type="InterPro" id="IPR012340">
    <property type="entry name" value="NA-bd_OB-fold"/>
</dbReference>
<evidence type="ECO:0000313" key="17">
    <source>
        <dbReference type="Proteomes" id="UP000254808"/>
    </source>
</evidence>
<keyword evidence="6 13" id="KW-0067">ATP-binding</keyword>
<dbReference type="Gene3D" id="2.40.50.140">
    <property type="entry name" value="Nucleic acid-binding proteins"/>
    <property type="match status" value="1"/>
</dbReference>
<comment type="function">
    <text evidence="13">Plays a critical role in recombination and DNA repair. Helps process Holliday junction intermediates to mature products by catalyzing branch migration. Has replication fork regression activity, unwinds stalled or blocked replication forks to make a HJ that can be resolved. Has a DNA unwinding activity characteristic of a DNA helicase with 3'-5' polarity.</text>
</comment>
<evidence type="ECO:0000256" key="9">
    <source>
        <dbReference type="ARBA" id="ARBA00023204"/>
    </source>
</evidence>
<dbReference type="SMART" id="SM00487">
    <property type="entry name" value="DEXDc"/>
    <property type="match status" value="1"/>
</dbReference>
<evidence type="ECO:0000256" key="11">
    <source>
        <dbReference type="ARBA" id="ARBA00034617"/>
    </source>
</evidence>
<dbReference type="GO" id="GO:0005524">
    <property type="term" value="F:ATP binding"/>
    <property type="evidence" value="ECO:0007669"/>
    <property type="project" value="UniProtKB-KW"/>
</dbReference>
<dbReference type="InterPro" id="IPR014001">
    <property type="entry name" value="Helicase_ATP-bd"/>
</dbReference>
<keyword evidence="2 13" id="KW-0547">Nucleotide-binding</keyword>
<keyword evidence="4 13" id="KW-0378">Hydrolase</keyword>
<dbReference type="Proteomes" id="UP000254808">
    <property type="component" value="Chromosome"/>
</dbReference>
<evidence type="ECO:0000313" key="16">
    <source>
        <dbReference type="EMBL" id="AXJ00085.1"/>
    </source>
</evidence>
<dbReference type="CDD" id="cd04488">
    <property type="entry name" value="RecG_wedge_OBF"/>
    <property type="match status" value="1"/>
</dbReference>
<dbReference type="NCBIfam" id="NF008168">
    <property type="entry name" value="PRK10917.2-2"/>
    <property type="match status" value="1"/>
</dbReference>
<sequence length="683" mass="76812">MSFSLSISAPRLKALHSHGLHTDQDLLDFVPRRYLDRNAVSSIGLLRGAGEEVTVIGTVKDIRTDNKRLEVFISDSSGELKCVWFRGINYFKKLLKPGDEVSVYGKVQRFGRWLSIAHPDLEKIKDNTNPTKTVGTIPVYASNSFFKKVWLTSQVFQQWASELLRTTALPDILPESVRLRLKLKNRHQAYISVHNPENLKDAQNGKTYLKFEELFLFELAVHTLKLRAESQQTLLRFNGPGELTKLFFRDALPFNLTDGQVKALKDIRSDFESGRLMNRLIQGDVGSGKTVVAIGAILMMLDNGYQAAFMAPTEILAEQHYRTLCQYLSQLDVDIRLLTGKRTSRQKRDILDAAAQGNPMIVAGTHALIQQGVELPRLGLIVVDEQHRFGVEQRARFANNPISPHTLAMSATPIPRSLALSVFGKLDISVIKGLPAGRKPIKTGIRPDSKREDVYRFLDTVLKEGGQVYIVYPLVEESEALDLENAMDGFEVIRKRFPDYSVGLLHGRMKADEKEAVMSSFESGETSLLVSTTVIEVGINVPNASVMVIEHAERFGLSQLHQLRGRIGRGSKQSYCILITSPKQSKTGKERLRAMTETNDGFLISEADLRLRGPGDFLGTRQSGVPEFKFADLVEDEALLAEAAAQVSLLLEDDPKLEKPEHQPLRLYFEKYLNERRKFFEMM</sequence>
<dbReference type="InterPro" id="IPR004609">
    <property type="entry name" value="ATP-dep_DNA_helicase_RecG"/>
</dbReference>
<dbReference type="InterPro" id="IPR045562">
    <property type="entry name" value="RecG_dom3_C"/>
</dbReference>
<comment type="catalytic activity">
    <reaction evidence="12 13">
        <text>ATP + H2O = ADP + phosphate + H(+)</text>
        <dbReference type="Rhea" id="RHEA:13065"/>
        <dbReference type="ChEBI" id="CHEBI:15377"/>
        <dbReference type="ChEBI" id="CHEBI:15378"/>
        <dbReference type="ChEBI" id="CHEBI:30616"/>
        <dbReference type="ChEBI" id="CHEBI:43474"/>
        <dbReference type="ChEBI" id="CHEBI:456216"/>
        <dbReference type="EC" id="5.6.2.4"/>
    </reaction>
</comment>
<evidence type="ECO:0000259" key="15">
    <source>
        <dbReference type="PROSITE" id="PS51194"/>
    </source>
</evidence>
<dbReference type="Pfam" id="PF00270">
    <property type="entry name" value="DEAD"/>
    <property type="match status" value="1"/>
</dbReference>
<evidence type="ECO:0000256" key="4">
    <source>
        <dbReference type="ARBA" id="ARBA00022801"/>
    </source>
</evidence>
<keyword evidence="5 13" id="KW-0347">Helicase</keyword>
<dbReference type="GO" id="GO:0003677">
    <property type="term" value="F:DNA binding"/>
    <property type="evidence" value="ECO:0007669"/>
    <property type="project" value="UniProtKB-KW"/>
</dbReference>
<dbReference type="PANTHER" id="PTHR47964">
    <property type="entry name" value="ATP-DEPENDENT DNA HELICASE HOMOLOG RECG, CHLOROPLASTIC"/>
    <property type="match status" value="1"/>
</dbReference>
<dbReference type="PROSITE" id="PS51194">
    <property type="entry name" value="HELICASE_CTER"/>
    <property type="match status" value="1"/>
</dbReference>
<dbReference type="PANTHER" id="PTHR47964:SF1">
    <property type="entry name" value="ATP-DEPENDENT DNA HELICASE HOMOLOG RECG, CHLOROPLASTIC"/>
    <property type="match status" value="1"/>
</dbReference>
<dbReference type="InterPro" id="IPR004365">
    <property type="entry name" value="NA-bd_OB_tRNA"/>
</dbReference>
<dbReference type="AlphaFoldDB" id="A0A345UHY3"/>
<keyword evidence="17" id="KW-1185">Reference proteome</keyword>
<dbReference type="OrthoDB" id="9804325at2"/>
<dbReference type="Gene3D" id="3.40.50.300">
    <property type="entry name" value="P-loop containing nucleotide triphosphate hydrolases"/>
    <property type="match status" value="2"/>
</dbReference>
<dbReference type="EC" id="5.6.2.4" evidence="13"/>
<dbReference type="CDD" id="cd18811">
    <property type="entry name" value="SF2_C_RecG"/>
    <property type="match status" value="1"/>
</dbReference>
<evidence type="ECO:0000256" key="7">
    <source>
        <dbReference type="ARBA" id="ARBA00023125"/>
    </source>
</evidence>
<accession>A0A345UHY3</accession>
<comment type="similarity">
    <text evidence="1 13">Belongs to the helicase family. RecG subfamily.</text>
</comment>
<organism evidence="16 17">
    <name type="scientific">Cyclonatronum proteinivorum</name>
    <dbReference type="NCBI Taxonomy" id="1457365"/>
    <lineage>
        <taxon>Bacteria</taxon>
        <taxon>Pseudomonadati</taxon>
        <taxon>Balneolota</taxon>
        <taxon>Balneolia</taxon>
        <taxon>Balneolales</taxon>
        <taxon>Cyclonatronaceae</taxon>
        <taxon>Cyclonatronum</taxon>
    </lineage>
</organism>
<dbReference type="GO" id="GO:0016887">
    <property type="term" value="F:ATP hydrolysis activity"/>
    <property type="evidence" value="ECO:0007669"/>
    <property type="project" value="RHEA"/>
</dbReference>
<dbReference type="Pfam" id="PF01336">
    <property type="entry name" value="tRNA_anti-codon"/>
    <property type="match status" value="1"/>
</dbReference>
<dbReference type="CDD" id="cd17992">
    <property type="entry name" value="DEXHc_RecG"/>
    <property type="match status" value="1"/>
</dbReference>
<dbReference type="SUPFAM" id="SSF50249">
    <property type="entry name" value="Nucleic acid-binding proteins"/>
    <property type="match status" value="1"/>
</dbReference>
<evidence type="ECO:0000259" key="14">
    <source>
        <dbReference type="PROSITE" id="PS51192"/>
    </source>
</evidence>
<keyword evidence="9 13" id="KW-0234">DNA repair</keyword>
<keyword evidence="7" id="KW-0238">DNA-binding</keyword>
<dbReference type="EMBL" id="CP027806">
    <property type="protein sequence ID" value="AXJ00085.1"/>
    <property type="molecule type" value="Genomic_DNA"/>
</dbReference>
<protein>
    <recommendedName>
        <fullName evidence="13">ATP-dependent DNA helicase RecG</fullName>
        <ecNumber evidence="13">5.6.2.4</ecNumber>
    </recommendedName>
</protein>
<evidence type="ECO:0000256" key="3">
    <source>
        <dbReference type="ARBA" id="ARBA00022763"/>
    </source>
</evidence>
<feature type="domain" description="Helicase C-terminal" evidence="15">
    <location>
        <begin position="453"/>
        <end position="610"/>
    </location>
</feature>
<dbReference type="GO" id="GO:0043138">
    <property type="term" value="F:3'-5' DNA helicase activity"/>
    <property type="evidence" value="ECO:0007669"/>
    <property type="project" value="UniProtKB-EC"/>
</dbReference>
<name>A0A345UHY3_9BACT</name>
<keyword evidence="10" id="KW-0413">Isomerase</keyword>
<dbReference type="Pfam" id="PF00271">
    <property type="entry name" value="Helicase_C"/>
    <property type="match status" value="1"/>
</dbReference>
<proteinExistence type="inferred from homology"/>
<dbReference type="SUPFAM" id="SSF52540">
    <property type="entry name" value="P-loop containing nucleoside triphosphate hydrolases"/>
    <property type="match status" value="2"/>
</dbReference>
<evidence type="ECO:0000256" key="5">
    <source>
        <dbReference type="ARBA" id="ARBA00022806"/>
    </source>
</evidence>
<dbReference type="GO" id="GO:0006281">
    <property type="term" value="P:DNA repair"/>
    <property type="evidence" value="ECO:0007669"/>
    <property type="project" value="UniProtKB-UniRule"/>
</dbReference>
<dbReference type="NCBIfam" id="TIGR00643">
    <property type="entry name" value="recG"/>
    <property type="match status" value="1"/>
</dbReference>
<reference evidence="16 17" key="1">
    <citation type="submission" date="2018-03" db="EMBL/GenBank/DDBJ databases">
        <title>Phenotypic and genomic properties of Cyclonatronum proteinivorum gen. nov., sp. nov., a haloalkaliphilic bacteroidete from soda lakes possessing Na+-translocating rhodopsin.</title>
        <authorList>
            <person name="Toshchakov S.V."/>
            <person name="Korzhenkov A."/>
            <person name="Samarov N.I."/>
            <person name="Kublanov I.V."/>
            <person name="Muntyan M.S."/>
            <person name="Sorokin D.Y."/>
        </authorList>
    </citation>
    <scope>NUCLEOTIDE SEQUENCE [LARGE SCALE GENOMIC DNA]</scope>
    <source>
        <strain evidence="16 17">Omega</strain>
    </source>
</reference>
<feature type="domain" description="Helicase ATP-binding" evidence="14">
    <location>
        <begin position="270"/>
        <end position="431"/>
    </location>
</feature>
<dbReference type="SMART" id="SM00490">
    <property type="entry name" value="HELICc"/>
    <property type="match status" value="1"/>
</dbReference>
<dbReference type="InterPro" id="IPR011545">
    <property type="entry name" value="DEAD/DEAH_box_helicase_dom"/>
</dbReference>
<dbReference type="GO" id="GO:0006310">
    <property type="term" value="P:DNA recombination"/>
    <property type="evidence" value="ECO:0007669"/>
    <property type="project" value="UniProtKB-UniRule"/>
</dbReference>
<dbReference type="KEGG" id="cprv:CYPRO_0808"/>
<gene>
    <name evidence="16" type="ORF">CYPRO_0808</name>
</gene>